<feature type="region of interest" description="Disordered" evidence="1">
    <location>
        <begin position="27"/>
        <end position="89"/>
    </location>
</feature>
<evidence type="ECO:0000256" key="1">
    <source>
        <dbReference type="SAM" id="MobiDB-lite"/>
    </source>
</evidence>
<organism evidence="2">
    <name type="scientific">Billgrantia gudaonensis</name>
    <dbReference type="NCBI Taxonomy" id="376427"/>
    <lineage>
        <taxon>Bacteria</taxon>
        <taxon>Pseudomonadati</taxon>
        <taxon>Pseudomonadota</taxon>
        <taxon>Gammaproteobacteria</taxon>
        <taxon>Oceanospirillales</taxon>
        <taxon>Halomonadaceae</taxon>
        <taxon>Billgrantia</taxon>
    </lineage>
</organism>
<evidence type="ECO:0000313" key="2">
    <source>
        <dbReference type="EMBL" id="RUA23176.1"/>
    </source>
</evidence>
<feature type="compositionally biased region" description="Low complexity" evidence="1">
    <location>
        <begin position="55"/>
        <end position="72"/>
    </location>
</feature>
<accession>A0A432JLN7</accession>
<gene>
    <name evidence="2" type="ORF">DSL92_01125</name>
</gene>
<comment type="caution">
    <text evidence="2">The sequence shown here is derived from an EMBL/GenBank/DDBJ whole genome shotgun (WGS) entry which is preliminary data.</text>
</comment>
<sequence>MIQSGTDAGGVYRDMWQTLRSGRVWKGELQNRKEKTGGSTGVRRPSPRCATIVARWSTSWPSRRTSPSASARKTNSRSWPACSRRARRH</sequence>
<dbReference type="EMBL" id="RXHI01000002">
    <property type="protein sequence ID" value="RUA23176.1"/>
    <property type="molecule type" value="Genomic_DNA"/>
</dbReference>
<reference evidence="2" key="1">
    <citation type="submission" date="2018-12" db="EMBL/GenBank/DDBJ databases">
        <authorList>
            <person name="Jadhav K."/>
            <person name="Kushwaha B."/>
            <person name="Jadhav I."/>
        </authorList>
    </citation>
    <scope>NUCLEOTIDE SEQUENCE [LARGE SCALE GENOMIC DNA]</scope>
    <source>
        <strain evidence="2">SBS 10</strain>
    </source>
</reference>
<name>A0A432JLN7_9GAMM</name>
<protein>
    <submittedName>
        <fullName evidence="2">Uncharacterized protein</fullName>
    </submittedName>
</protein>
<feature type="compositionally biased region" description="Basic and acidic residues" evidence="1">
    <location>
        <begin position="27"/>
        <end position="36"/>
    </location>
</feature>
<proteinExistence type="predicted"/>
<dbReference type="AlphaFoldDB" id="A0A432JLN7"/>